<reference evidence="4" key="2">
    <citation type="submission" date="2019-09" db="UniProtKB">
        <authorList>
            <consortium name="WormBaseParasite"/>
        </authorList>
    </citation>
    <scope>IDENTIFICATION</scope>
</reference>
<feature type="region of interest" description="Disordered" evidence="1">
    <location>
        <begin position="29"/>
        <end position="63"/>
    </location>
</feature>
<evidence type="ECO:0000256" key="1">
    <source>
        <dbReference type="SAM" id="MobiDB-lite"/>
    </source>
</evidence>
<keyword evidence="3" id="KW-1185">Reference proteome</keyword>
<feature type="compositionally biased region" description="Basic residues" evidence="1">
    <location>
        <begin position="413"/>
        <end position="427"/>
    </location>
</feature>
<sequence length="427" mass="48098">MFVRKSKDDTVILGTNALSKLNMVLKSNEKQDQLRGPHFKSGAEPSRPKQRVRFKEPEASSTDTNAAIVVRRVSIPPTQTKGVLSSRPKTNAGGVLRSNSELIPDVACGSNEPNVEILATNTGQTPNVSRVEDNIPLRDEMKSLEQPFSIGEKVYMRTSAERPGSKQPKWVSKWNRPFRITELTENSAVIKPVAANAEPLKVQCDFLKRLPIGMDNEPIRTAKQRRKRGRPKKSSRPHNESICFRIEAGLPQEDPRYLSHTCDCRISPTKTQTTLLSLCDRRKEEELMTKESKLLKTLEPARGIEAKVTDSYGTINDSVPLGHPAKCMGTSPRRGDAKVHPWQVTVFLSQVRKFALSTLAVTTANIFRYNKATEANDDEPQCDQYKQSAGPSKRPIKTAKPSVLHLHDDKKERQRHAHLKRQQFKWK</sequence>
<organism evidence="3 4">
    <name type="scientific">Heligmosomoides polygyrus</name>
    <name type="common">Parasitic roundworm</name>
    <dbReference type="NCBI Taxonomy" id="6339"/>
    <lineage>
        <taxon>Eukaryota</taxon>
        <taxon>Metazoa</taxon>
        <taxon>Ecdysozoa</taxon>
        <taxon>Nematoda</taxon>
        <taxon>Chromadorea</taxon>
        <taxon>Rhabditida</taxon>
        <taxon>Rhabditina</taxon>
        <taxon>Rhabditomorpha</taxon>
        <taxon>Strongyloidea</taxon>
        <taxon>Heligmosomidae</taxon>
        <taxon>Heligmosomoides</taxon>
    </lineage>
</organism>
<proteinExistence type="predicted"/>
<feature type="compositionally biased region" description="Basic residues" evidence="1">
    <location>
        <begin position="222"/>
        <end position="236"/>
    </location>
</feature>
<protein>
    <submittedName>
        <fullName evidence="2 4">Uncharacterized protein</fullName>
    </submittedName>
</protein>
<evidence type="ECO:0000313" key="3">
    <source>
        <dbReference type="Proteomes" id="UP000050761"/>
    </source>
</evidence>
<dbReference type="Proteomes" id="UP000050761">
    <property type="component" value="Unassembled WGS sequence"/>
</dbReference>
<accession>A0A3P7Y680</accession>
<feature type="region of interest" description="Disordered" evidence="1">
    <location>
        <begin position="377"/>
        <end position="427"/>
    </location>
</feature>
<evidence type="ECO:0000313" key="2">
    <source>
        <dbReference type="EMBL" id="VDO36492.1"/>
    </source>
</evidence>
<accession>A0A183FBI5</accession>
<dbReference type="OrthoDB" id="5906368at2759"/>
<dbReference type="AlphaFoldDB" id="A0A183FBI5"/>
<dbReference type="WBParaSite" id="HPBE_0000352701-mRNA-1">
    <property type="protein sequence ID" value="HPBE_0000352701-mRNA-1"/>
    <property type="gene ID" value="HPBE_0000352701"/>
</dbReference>
<gene>
    <name evidence="2" type="ORF">HPBE_LOCUS3528</name>
</gene>
<name>A0A183FBI5_HELPZ</name>
<feature type="region of interest" description="Disordered" evidence="1">
    <location>
        <begin position="217"/>
        <end position="241"/>
    </location>
</feature>
<dbReference type="EMBL" id="UZAH01010019">
    <property type="protein sequence ID" value="VDO36492.1"/>
    <property type="molecule type" value="Genomic_DNA"/>
</dbReference>
<reference evidence="2 3" key="1">
    <citation type="submission" date="2018-11" db="EMBL/GenBank/DDBJ databases">
        <authorList>
            <consortium name="Pathogen Informatics"/>
        </authorList>
    </citation>
    <scope>NUCLEOTIDE SEQUENCE [LARGE SCALE GENOMIC DNA]</scope>
</reference>
<evidence type="ECO:0000313" key="4">
    <source>
        <dbReference type="WBParaSite" id="HPBE_0000352701-mRNA-1"/>
    </source>
</evidence>